<dbReference type="AlphaFoldDB" id="A0A1Q9AC09"/>
<organism evidence="1 2">
    <name type="scientific">Allorhizobium taibaishanense</name>
    <dbReference type="NCBI Taxonomy" id="887144"/>
    <lineage>
        <taxon>Bacteria</taxon>
        <taxon>Pseudomonadati</taxon>
        <taxon>Pseudomonadota</taxon>
        <taxon>Alphaproteobacteria</taxon>
        <taxon>Hyphomicrobiales</taxon>
        <taxon>Rhizobiaceae</taxon>
        <taxon>Rhizobium/Agrobacterium group</taxon>
        <taxon>Allorhizobium</taxon>
    </lineage>
</organism>
<dbReference type="STRING" id="887144.BJF91_02270"/>
<dbReference type="EMBL" id="MKIN01000014">
    <property type="protein sequence ID" value="OLP52403.1"/>
    <property type="molecule type" value="Genomic_DNA"/>
</dbReference>
<evidence type="ECO:0008006" key="3">
    <source>
        <dbReference type="Google" id="ProtNLM"/>
    </source>
</evidence>
<accession>A0A1Q9AC09</accession>
<proteinExistence type="predicted"/>
<name>A0A1Q9AC09_9HYPH</name>
<evidence type="ECO:0000313" key="2">
    <source>
        <dbReference type="Proteomes" id="UP000185598"/>
    </source>
</evidence>
<dbReference type="Proteomes" id="UP000185598">
    <property type="component" value="Unassembled WGS sequence"/>
</dbReference>
<sequence length="211" mass="23913">MRTPALKQAKTTRGHTFYRDTVIYHESGLEHRVSVVLQTYRGLARLISQYPKVEWVDEDGVAHHHTCDYFIELADGTRVAIVVKYERKREEMLDLIERICNNGITGIAKGGKRTVGVADAVVLVTNAQATQEAFENAYFLLSSRAHHDQAECAALYDIVQQLPGTFRFGQLLLNCWPRAKRRTAIWRLLDLGLIEPVNPGLIDELAWLRAA</sequence>
<protein>
    <recommendedName>
        <fullName evidence="3">TnsA endonuclease N-terminal domain-containing protein</fullName>
    </recommendedName>
</protein>
<evidence type="ECO:0000313" key="1">
    <source>
        <dbReference type="EMBL" id="OLP52403.1"/>
    </source>
</evidence>
<gene>
    <name evidence="1" type="ORF">BJF91_02270</name>
</gene>
<keyword evidence="2" id="KW-1185">Reference proteome</keyword>
<comment type="caution">
    <text evidence="1">The sequence shown here is derived from an EMBL/GenBank/DDBJ whole genome shotgun (WGS) entry which is preliminary data.</text>
</comment>
<reference evidence="1 2" key="1">
    <citation type="submission" date="2016-09" db="EMBL/GenBank/DDBJ databases">
        <title>Rhizobium oryziradicis sp. nov., isolated from the root of rice.</title>
        <authorList>
            <person name="Zhao J."/>
            <person name="Zhang X."/>
        </authorList>
    </citation>
    <scope>NUCLEOTIDE SEQUENCE [LARGE SCALE GENOMIC DNA]</scope>
    <source>
        <strain evidence="1 2">14971</strain>
    </source>
</reference>